<evidence type="ECO:0000256" key="4">
    <source>
        <dbReference type="ARBA" id="ARBA00022692"/>
    </source>
</evidence>
<dbReference type="AlphaFoldDB" id="A0A3G2KX34"/>
<dbReference type="GO" id="GO:0005886">
    <property type="term" value="C:plasma membrane"/>
    <property type="evidence" value="ECO:0007669"/>
    <property type="project" value="UniProtKB-SubCell"/>
</dbReference>
<dbReference type="InterPro" id="IPR004117">
    <property type="entry name" value="7tm6_olfct_rcpt"/>
</dbReference>
<feature type="transmembrane region" description="Helical" evidence="10">
    <location>
        <begin position="36"/>
        <end position="60"/>
    </location>
</feature>
<feature type="transmembrane region" description="Helical" evidence="10">
    <location>
        <begin position="298"/>
        <end position="322"/>
    </location>
</feature>
<evidence type="ECO:0000256" key="10">
    <source>
        <dbReference type="RuleBase" id="RU351113"/>
    </source>
</evidence>
<keyword evidence="3 10" id="KW-0716">Sensory transduction</keyword>
<evidence type="ECO:0000256" key="7">
    <source>
        <dbReference type="ARBA" id="ARBA00023136"/>
    </source>
</evidence>
<feature type="transmembrane region" description="Helical" evidence="10">
    <location>
        <begin position="177"/>
        <end position="196"/>
    </location>
</feature>
<proteinExistence type="evidence at transcript level"/>
<dbReference type="PANTHER" id="PTHR21137:SF35">
    <property type="entry name" value="ODORANT RECEPTOR 19A-RELATED"/>
    <property type="match status" value="1"/>
</dbReference>
<feature type="transmembrane region" description="Helical" evidence="10">
    <location>
        <begin position="72"/>
        <end position="91"/>
    </location>
</feature>
<evidence type="ECO:0000313" key="11">
    <source>
        <dbReference type="EMBL" id="AYN64399.1"/>
    </source>
</evidence>
<feature type="transmembrane region" description="Helical" evidence="10">
    <location>
        <begin position="130"/>
        <end position="150"/>
    </location>
</feature>
<evidence type="ECO:0000256" key="8">
    <source>
        <dbReference type="ARBA" id="ARBA00023170"/>
    </source>
</evidence>
<dbReference type="GO" id="GO:0005549">
    <property type="term" value="F:odorant binding"/>
    <property type="evidence" value="ECO:0007669"/>
    <property type="project" value="InterPro"/>
</dbReference>
<dbReference type="GO" id="GO:0007165">
    <property type="term" value="P:signal transduction"/>
    <property type="evidence" value="ECO:0007669"/>
    <property type="project" value="UniProtKB-KW"/>
</dbReference>
<reference evidence="11" key="1">
    <citation type="journal article" date="2018" name="Front. Physiol.">
        <title>Antennal Transcriptome Analysis of the Chemosensory Gene Families From Trichoptera and Basal Lepidoptera.</title>
        <authorList>
            <person name="Yuvaraj J.K."/>
            <person name="Andersson M.N."/>
            <person name="Zhang D.D."/>
            <person name="Lofstedt C."/>
        </authorList>
    </citation>
    <scope>NUCLEOTIDE SEQUENCE</scope>
</reference>
<keyword evidence="6 10" id="KW-1133">Transmembrane helix</keyword>
<comment type="caution">
    <text evidence="10">Lacks conserved residue(s) required for the propagation of feature annotation.</text>
</comment>
<keyword evidence="2" id="KW-1003">Cell membrane</keyword>
<dbReference type="EMBL" id="MH723596">
    <property type="protein sequence ID" value="AYN64399.1"/>
    <property type="molecule type" value="mRNA"/>
</dbReference>
<evidence type="ECO:0000256" key="2">
    <source>
        <dbReference type="ARBA" id="ARBA00022475"/>
    </source>
</evidence>
<sequence length="427" mass="49000">MDESSKLRLTEKYLKYPLLILNVFGLWNQKTRPSIYFIYSFCVIFFTQYLYALFQIIYMINVLGDIEKIAEASFLLLTQATLCVKILLFTWKMRGVRHLTLFMDSEYFLPQKEAHWSIVNKSSFTQVGEFFLFAAMSTFTIALWAIFPLIDAAPEERVLPFKAWYPLPAETSPYYEILYFYQIAGIWFSALINVSIDRLSTAMTALGCAEVEILKDNLINIEVYASEEMSIADKSDSFTKKTNLLKKALSVSYEEGIYAQNVNNRMKSVDDNIEKRLNKCICQHQHIVRFVGDVEANFHFGILAQFAASVGIICVTGLQITLVNPASLKFVTKISYLIAMLAQLFFICRIGNDISFISAGLVEAAYGSPWIDRRRPFHTTLLIFMERLKQPIITKAGFFFPLSLQTFVTLLRSSYSYFAVLQQLNSK</sequence>
<dbReference type="Pfam" id="PF02949">
    <property type="entry name" value="7tm_6"/>
    <property type="match status" value="1"/>
</dbReference>
<name>A0A3G2KX34_9NEOP</name>
<keyword evidence="5 10" id="KW-0552">Olfaction</keyword>
<evidence type="ECO:0000256" key="5">
    <source>
        <dbReference type="ARBA" id="ARBA00022725"/>
    </source>
</evidence>
<accession>A0A3G2KX34</accession>
<dbReference type="PANTHER" id="PTHR21137">
    <property type="entry name" value="ODORANT RECEPTOR"/>
    <property type="match status" value="1"/>
</dbReference>
<comment type="similarity">
    <text evidence="10">Belongs to the insect chemoreceptor superfamily. Heteromeric odorant receptor channel (TC 1.A.69) family.</text>
</comment>
<keyword evidence="9 10" id="KW-0807">Transducer</keyword>
<keyword evidence="8 10" id="KW-0675">Receptor</keyword>
<evidence type="ECO:0000256" key="1">
    <source>
        <dbReference type="ARBA" id="ARBA00004651"/>
    </source>
</evidence>
<keyword evidence="7 10" id="KW-0472">Membrane</keyword>
<evidence type="ECO:0000256" key="9">
    <source>
        <dbReference type="ARBA" id="ARBA00023224"/>
    </source>
</evidence>
<feature type="transmembrane region" description="Helical" evidence="10">
    <location>
        <begin position="334"/>
        <end position="351"/>
    </location>
</feature>
<evidence type="ECO:0000256" key="6">
    <source>
        <dbReference type="ARBA" id="ARBA00022989"/>
    </source>
</evidence>
<protein>
    <recommendedName>
        <fullName evidence="10">Odorant receptor</fullName>
    </recommendedName>
</protein>
<organism evidence="11">
    <name type="scientific">Rhyacophila nubila</name>
    <dbReference type="NCBI Taxonomy" id="1876001"/>
    <lineage>
        <taxon>Eukaryota</taxon>
        <taxon>Metazoa</taxon>
        <taxon>Ecdysozoa</taxon>
        <taxon>Arthropoda</taxon>
        <taxon>Hexapoda</taxon>
        <taxon>Insecta</taxon>
        <taxon>Pterygota</taxon>
        <taxon>Neoptera</taxon>
        <taxon>Endopterygota</taxon>
        <taxon>Trichoptera</taxon>
        <taxon>Integripalpia</taxon>
        <taxon>Rhyacophiloidea</taxon>
        <taxon>Rhyacophilidae</taxon>
        <taxon>Rhyacophila</taxon>
    </lineage>
</organism>
<comment type="subcellular location">
    <subcellularLocation>
        <location evidence="1 10">Cell membrane</location>
        <topology evidence="1 10">Multi-pass membrane protein</topology>
    </subcellularLocation>
</comment>
<dbReference type="GO" id="GO:0004984">
    <property type="term" value="F:olfactory receptor activity"/>
    <property type="evidence" value="ECO:0007669"/>
    <property type="project" value="InterPro"/>
</dbReference>
<keyword evidence="4 10" id="KW-0812">Transmembrane</keyword>
<evidence type="ECO:0000256" key="3">
    <source>
        <dbReference type="ARBA" id="ARBA00022606"/>
    </source>
</evidence>